<keyword evidence="4" id="KW-1003">Cell membrane</keyword>
<evidence type="ECO:0000256" key="6">
    <source>
        <dbReference type="ARBA" id="ARBA00022519"/>
    </source>
</evidence>
<feature type="transmembrane region" description="Helical" evidence="15">
    <location>
        <begin position="358"/>
        <end position="382"/>
    </location>
</feature>
<evidence type="ECO:0000256" key="12">
    <source>
        <dbReference type="ARBA" id="ARBA00023134"/>
    </source>
</evidence>
<keyword evidence="3" id="KW-0813">Transport</keyword>
<keyword evidence="12" id="KW-0342">GTP-binding</keyword>
<evidence type="ECO:0000256" key="14">
    <source>
        <dbReference type="ARBA" id="ARBA00031200"/>
    </source>
</evidence>
<gene>
    <name evidence="17" type="ORF">GGR89_000410</name>
</gene>
<dbReference type="EMBL" id="JAATJB010000001">
    <property type="protein sequence ID" value="NJB96118.1"/>
    <property type="molecule type" value="Genomic_DNA"/>
</dbReference>
<evidence type="ECO:0000256" key="15">
    <source>
        <dbReference type="SAM" id="Phobius"/>
    </source>
</evidence>
<reference evidence="17 18" key="1">
    <citation type="submission" date="2020-03" db="EMBL/GenBank/DDBJ databases">
        <title>Genomic Encyclopedia of Type Strains, Phase IV (KMG-IV): sequencing the most valuable type-strain genomes for metagenomic binning, comparative biology and taxonomic classification.</title>
        <authorList>
            <person name="Goeker M."/>
        </authorList>
    </citation>
    <scope>NUCLEOTIDE SEQUENCE [LARGE SCALE GENOMIC DNA]</scope>
    <source>
        <strain evidence="17 18">DSM 7225</strain>
    </source>
</reference>
<evidence type="ECO:0000313" key="17">
    <source>
        <dbReference type="EMBL" id="NJB96118.1"/>
    </source>
</evidence>
<keyword evidence="9 15" id="KW-1133">Transmembrane helix</keyword>
<dbReference type="InterPro" id="IPR050860">
    <property type="entry name" value="FeoB_GTPase"/>
</dbReference>
<sequence>MNATPLVALVGNPNAGKSALFNALTGARQKVGNYPGVTVERHSGRMALPDGRPIELVDLPGAYSLDPGSPDEQVTRDVLLGRRQGERLPDAILTVVDASNLDNHLRFTLQLIALGLPIVVALNMVDLAERDGLKLDAEALERELGVPVVATVAVRRRGLDALKERMGEMVKGVTKIRPSAGVQHDIVLLQRRARQIATAVTVSETAARRWTHRLDALFLHPVAGPLILLGTMFVMFQAVFAWSEVPIGWIEDGMKWLGAEVGSALPDGVFRSLIVDGVIAGVGAVVVFLPQILILFAFILVLEATGYMVRAAFLMDRVMASVGLSGRAFIPLLSSFACAVPGIMATRTISDEKDRLTTILIAPLMTCSARLPVYAIIIGALIPDRAVLPGVGLQGLVLFALYILGILGAFVVALVLRRTVTKGATSGFMMEMPKYQWPSARDVLLGLWQRALIFLKRAGTIILYTTVILWALLSFPKPPEGSGISKVDYSIAGRIGSGLEKIVAPIGFNRDMALAVIPAMAAREVAVAAIGTVYAVDNPDDASGEESIREQLQKHWSLPSALAFLMWFVFAPQCISTIAVTRRETNGWKWPAFMIGYLFALAYVAAGITYWSAVGLGL</sequence>
<dbReference type="GO" id="GO:0015093">
    <property type="term" value="F:ferrous iron transmembrane transporter activity"/>
    <property type="evidence" value="ECO:0007669"/>
    <property type="project" value="InterPro"/>
</dbReference>
<comment type="subcellular location">
    <subcellularLocation>
        <location evidence="1">Cell inner membrane</location>
        <topology evidence="1">Multi-pass membrane protein</topology>
    </subcellularLocation>
</comment>
<dbReference type="InterPro" id="IPR006073">
    <property type="entry name" value="GTP-bd"/>
</dbReference>
<evidence type="ECO:0000256" key="9">
    <source>
        <dbReference type="ARBA" id="ARBA00022989"/>
    </source>
</evidence>
<dbReference type="PANTHER" id="PTHR43185">
    <property type="entry name" value="FERROUS IRON TRANSPORT PROTEIN B"/>
    <property type="match status" value="1"/>
</dbReference>
<evidence type="ECO:0000259" key="16">
    <source>
        <dbReference type="PROSITE" id="PS51711"/>
    </source>
</evidence>
<evidence type="ECO:0000256" key="11">
    <source>
        <dbReference type="ARBA" id="ARBA00023065"/>
    </source>
</evidence>
<keyword evidence="13 15" id="KW-0472">Membrane</keyword>
<dbReference type="RefSeq" id="WP_125973052.1">
    <property type="nucleotide sequence ID" value="NZ_BAAADY010000001.1"/>
</dbReference>
<feature type="transmembrane region" description="Helical" evidence="15">
    <location>
        <begin position="217"/>
        <end position="242"/>
    </location>
</feature>
<evidence type="ECO:0000256" key="7">
    <source>
        <dbReference type="ARBA" id="ARBA00022692"/>
    </source>
</evidence>
<dbReference type="InterPro" id="IPR011642">
    <property type="entry name" value="Gate_dom"/>
</dbReference>
<keyword evidence="18" id="KW-1185">Reference proteome</keyword>
<dbReference type="Gene3D" id="3.40.50.300">
    <property type="entry name" value="P-loop containing nucleotide triphosphate hydrolases"/>
    <property type="match status" value="1"/>
</dbReference>
<evidence type="ECO:0000256" key="4">
    <source>
        <dbReference type="ARBA" id="ARBA00022475"/>
    </source>
</evidence>
<keyword evidence="5" id="KW-0410">Iron transport</keyword>
<evidence type="ECO:0000256" key="5">
    <source>
        <dbReference type="ARBA" id="ARBA00022496"/>
    </source>
</evidence>
<organism evidence="17 18">
    <name type="scientific">Sphingomonas trueperi</name>
    <dbReference type="NCBI Taxonomy" id="53317"/>
    <lineage>
        <taxon>Bacteria</taxon>
        <taxon>Pseudomonadati</taxon>
        <taxon>Pseudomonadota</taxon>
        <taxon>Alphaproteobacteria</taxon>
        <taxon>Sphingomonadales</taxon>
        <taxon>Sphingomonadaceae</taxon>
        <taxon>Sphingomonas</taxon>
    </lineage>
</organism>
<evidence type="ECO:0000256" key="13">
    <source>
        <dbReference type="ARBA" id="ARBA00023136"/>
    </source>
</evidence>
<comment type="caution">
    <text evidence="17">The sequence shown here is derived from an EMBL/GenBank/DDBJ whole genome shotgun (WGS) entry which is preliminary data.</text>
</comment>
<dbReference type="InterPro" id="IPR011640">
    <property type="entry name" value="Fe2_transport_prot_B_C"/>
</dbReference>
<keyword evidence="11" id="KW-0406">Ion transport</keyword>
<dbReference type="PRINTS" id="PR00326">
    <property type="entry name" value="GTP1OBG"/>
</dbReference>
<feature type="domain" description="FeoB-type G" evidence="16">
    <location>
        <begin position="4"/>
        <end position="172"/>
    </location>
</feature>
<feature type="transmembrane region" description="Helical" evidence="15">
    <location>
        <begin position="592"/>
        <end position="613"/>
    </location>
</feature>
<dbReference type="GO" id="GO:0005886">
    <property type="term" value="C:plasma membrane"/>
    <property type="evidence" value="ECO:0007669"/>
    <property type="project" value="UniProtKB-SubCell"/>
</dbReference>
<evidence type="ECO:0000256" key="2">
    <source>
        <dbReference type="ARBA" id="ARBA00022371"/>
    </source>
</evidence>
<accession>A0A7X5XWA7</accession>
<evidence type="ECO:0000313" key="18">
    <source>
        <dbReference type="Proteomes" id="UP000531251"/>
    </source>
</evidence>
<dbReference type="PANTHER" id="PTHR43185:SF1">
    <property type="entry name" value="FE(2+) TRANSPORTER FEOB"/>
    <property type="match status" value="1"/>
</dbReference>
<dbReference type="InterPro" id="IPR030389">
    <property type="entry name" value="G_FEOB_dom"/>
</dbReference>
<dbReference type="AlphaFoldDB" id="A0A7X5XWA7"/>
<keyword evidence="8" id="KW-0547">Nucleotide-binding</keyword>
<dbReference type="Pfam" id="PF02421">
    <property type="entry name" value="FeoB_N"/>
    <property type="match status" value="1"/>
</dbReference>
<dbReference type="Pfam" id="PF07670">
    <property type="entry name" value="Gate"/>
    <property type="match status" value="2"/>
</dbReference>
<dbReference type="SUPFAM" id="SSF52540">
    <property type="entry name" value="P-loop containing nucleoside triphosphate hydrolases"/>
    <property type="match status" value="1"/>
</dbReference>
<keyword evidence="7 15" id="KW-0812">Transmembrane</keyword>
<dbReference type="PROSITE" id="PS51711">
    <property type="entry name" value="G_FEOB"/>
    <property type="match status" value="1"/>
</dbReference>
<dbReference type="Proteomes" id="UP000531251">
    <property type="component" value="Unassembled WGS sequence"/>
</dbReference>
<dbReference type="FunFam" id="3.40.50.300:FF:000426">
    <property type="entry name" value="Ferrous iron transport protein B"/>
    <property type="match status" value="1"/>
</dbReference>
<evidence type="ECO:0000256" key="8">
    <source>
        <dbReference type="ARBA" id="ARBA00022741"/>
    </source>
</evidence>
<feature type="transmembrane region" description="Helical" evidence="15">
    <location>
        <begin position="269"/>
        <end position="289"/>
    </location>
</feature>
<dbReference type="GO" id="GO:0005525">
    <property type="term" value="F:GTP binding"/>
    <property type="evidence" value="ECO:0007669"/>
    <property type="project" value="UniProtKB-KW"/>
</dbReference>
<dbReference type="CDD" id="cd01879">
    <property type="entry name" value="FeoB"/>
    <property type="match status" value="1"/>
</dbReference>
<feature type="transmembrane region" description="Helical" evidence="15">
    <location>
        <begin position="454"/>
        <end position="473"/>
    </location>
</feature>
<keyword evidence="6" id="KW-0997">Cell inner membrane</keyword>
<dbReference type="InterPro" id="IPR027417">
    <property type="entry name" value="P-loop_NTPase"/>
</dbReference>
<evidence type="ECO:0000256" key="1">
    <source>
        <dbReference type="ARBA" id="ARBA00004429"/>
    </source>
</evidence>
<name>A0A7X5XWA7_9SPHN</name>
<keyword evidence="10" id="KW-0408">Iron</keyword>
<feature type="transmembrane region" description="Helical" evidence="15">
    <location>
        <begin position="561"/>
        <end position="580"/>
    </location>
</feature>
<evidence type="ECO:0000256" key="10">
    <source>
        <dbReference type="ARBA" id="ARBA00023004"/>
    </source>
</evidence>
<feature type="transmembrane region" description="Helical" evidence="15">
    <location>
        <begin position="328"/>
        <end position="346"/>
    </location>
</feature>
<protein>
    <recommendedName>
        <fullName evidence="2">Fe(2+) transporter FeoB</fullName>
    </recommendedName>
    <alternativeName>
        <fullName evidence="14">Ferrous iron transport protein B</fullName>
    </alternativeName>
</protein>
<proteinExistence type="predicted"/>
<feature type="transmembrane region" description="Helical" evidence="15">
    <location>
        <begin position="294"/>
        <end position="313"/>
    </location>
</feature>
<dbReference type="Pfam" id="PF07664">
    <property type="entry name" value="FeoB_C"/>
    <property type="match status" value="1"/>
</dbReference>
<feature type="transmembrane region" description="Helical" evidence="15">
    <location>
        <begin position="394"/>
        <end position="416"/>
    </location>
</feature>
<evidence type="ECO:0000256" key="3">
    <source>
        <dbReference type="ARBA" id="ARBA00022448"/>
    </source>
</evidence>